<dbReference type="Proteomes" id="UP000826722">
    <property type="component" value="Chromosome"/>
</dbReference>
<gene>
    <name evidence="1" type="ORF">ZMTM_07560</name>
</gene>
<dbReference type="KEGG" id="mpau:ZMTM_07560"/>
<proteinExistence type="predicted"/>
<organism evidence="1 2">
    <name type="scientific">Methyloradius palustris</name>
    <dbReference type="NCBI Taxonomy" id="2778876"/>
    <lineage>
        <taxon>Bacteria</taxon>
        <taxon>Pseudomonadati</taxon>
        <taxon>Pseudomonadota</taxon>
        <taxon>Betaproteobacteria</taxon>
        <taxon>Nitrosomonadales</taxon>
        <taxon>Methylophilaceae</taxon>
        <taxon>Methyloradius</taxon>
    </lineage>
</organism>
<dbReference type="EMBL" id="AP024110">
    <property type="protein sequence ID" value="BCM24497.1"/>
    <property type="molecule type" value="Genomic_DNA"/>
</dbReference>
<keyword evidence="2" id="KW-1185">Reference proteome</keyword>
<accession>A0A8D5FYP2</accession>
<sequence>MTLSSGLSNVLEIRFLIANCSELSLAFDVADSRNPIITIAKVKDLTKDSVFLMVKFMLQGFIQKDILEALN</sequence>
<evidence type="ECO:0000313" key="2">
    <source>
        <dbReference type="Proteomes" id="UP000826722"/>
    </source>
</evidence>
<name>A0A8D5FYP2_9PROT</name>
<dbReference type="AlphaFoldDB" id="A0A8D5FYP2"/>
<reference evidence="1" key="1">
    <citation type="journal article" date="2021" name="Arch. Microbiol.">
        <title>Methyloradius palustris gen. nov., sp. nov., a methanol-oxidizing bacterium isolated from snow.</title>
        <authorList>
            <person name="Miyadera T."/>
            <person name="Kojima H."/>
            <person name="Fukui M."/>
        </authorList>
    </citation>
    <scope>NUCLEOTIDE SEQUENCE</scope>
    <source>
        <strain evidence="1">Zm11</strain>
    </source>
</reference>
<evidence type="ECO:0000313" key="1">
    <source>
        <dbReference type="EMBL" id="BCM24497.1"/>
    </source>
</evidence>
<protein>
    <submittedName>
        <fullName evidence="1">Uncharacterized protein</fullName>
    </submittedName>
</protein>